<evidence type="ECO:0000256" key="4">
    <source>
        <dbReference type="ARBA" id="ARBA00012438"/>
    </source>
</evidence>
<sequence>MLPGWLIVVTSFGYLSLLFAIAYFADRRGRQGHPVVNNPTVYALSIAVYCTAWTFYGSVGRAVSSGAGFLPIYLGPTLMFALGWVVIRKILRISKVHRTTSIADFIASRYGKSHLLGGLVTIIAVVGIMPYIALQLKAVASSFTVVLHYPDLSGAAAVTSLSPLRDTALWVAALMAAFSILFGTRHIDATEHHQGMVLAIAFESVVKLVAFTAVGLFVTYGIFDGFGDLFTQAAADPRIAPLLTLAPAGNDWLPLTGLAMITMVCLPRQFQVTVVENVEESHLNKAIWLFPLYLFLINVFVLPIAFAGLLRFPLGTVDHDMFVLALPMAEASPGLALLAFVGGLSAATGMVIVETVALSTMLCNDLVMPMLLRFAWLHLAEHKDLSGLLLTIRRTAIIIILAMGYLFFRFIGESYALVAIGLMSFAAAAQFGPAIIGGIYWKGGSRRGALAGISAGFLVWIYTLLLPSFARSDWLPMSFIESGPWGIELLKPYALLGLTGFSSVSHSLIWSLFFNVAIFVGVSLLDRQSTIERIQAALFVDIFRHAGSSTSTGLLHGRVSIGDLRALAERFLGRDRARDAFSEYARRRGRNIEPGGQADGELVQFVERRLSGAIGAASARVMIASTVKGEGVGFEEIMQILDETSQVLEYSRQLEQKSRELEKASGDLKAANARLTELDRMKDDFLSTVTHELRTPLTSIRSFSEILHDSPDLELGERQQFLTIIIRESERLTRLINQVLDLSRIESGRMKWVMTEVDLVEVVEHAVASMRHLFEEKQVGLKVFKPEVVPMVRADRDQLIQLVINLLSNAQKFVPSGTGEVAVEVTCGRNTLLVSVADNGPGIPYHEQDKIFERFHQVRSGKTGNPLGSGLGLAICRGIVEHLGGRLWVESTPGYGATFFFSLPVIGAEAHA</sequence>
<feature type="transmembrane region" description="Helical" evidence="13">
    <location>
        <begin position="414"/>
        <end position="441"/>
    </location>
</feature>
<proteinExistence type="inferred from homology"/>
<dbReference type="InterPro" id="IPR005467">
    <property type="entry name" value="His_kinase_dom"/>
</dbReference>
<evidence type="ECO:0000256" key="3">
    <source>
        <dbReference type="ARBA" id="ARBA00006434"/>
    </source>
</evidence>
<feature type="transmembrane region" description="Helical" evidence="13">
    <location>
        <begin position="388"/>
        <end position="408"/>
    </location>
</feature>
<comment type="subcellular location">
    <subcellularLocation>
        <location evidence="2">Membrane</location>
        <topology evidence="2">Multi-pass membrane protein</topology>
    </subcellularLocation>
</comment>
<dbReference type="InterPro" id="IPR038377">
    <property type="entry name" value="Na/Glc_symporter_sf"/>
</dbReference>
<name>A0A380T9A8_9ZZZZ</name>
<dbReference type="SUPFAM" id="SSF47384">
    <property type="entry name" value="Homodimeric domain of signal transducing histidine kinase"/>
    <property type="match status" value="1"/>
</dbReference>
<dbReference type="InterPro" id="IPR050736">
    <property type="entry name" value="Sensor_HK_Regulatory"/>
</dbReference>
<comment type="similarity">
    <text evidence="3">Belongs to the sodium:solute symporter (SSF) (TC 2.A.21) family.</text>
</comment>
<dbReference type="PANTHER" id="PTHR43711:SF30">
    <property type="entry name" value="HISTIDINE KINASE"/>
    <property type="match status" value="1"/>
</dbReference>
<dbReference type="GO" id="GO:0022857">
    <property type="term" value="F:transmembrane transporter activity"/>
    <property type="evidence" value="ECO:0007669"/>
    <property type="project" value="InterPro"/>
</dbReference>
<dbReference type="SUPFAM" id="SSF55874">
    <property type="entry name" value="ATPase domain of HSP90 chaperone/DNA topoisomerase II/histidine kinase"/>
    <property type="match status" value="1"/>
</dbReference>
<feature type="coiled-coil region" evidence="12">
    <location>
        <begin position="647"/>
        <end position="681"/>
    </location>
</feature>
<dbReference type="CDD" id="cd10322">
    <property type="entry name" value="SLC5sbd"/>
    <property type="match status" value="1"/>
</dbReference>
<dbReference type="PRINTS" id="PR00344">
    <property type="entry name" value="BCTRLSENSOR"/>
</dbReference>
<evidence type="ECO:0000256" key="7">
    <source>
        <dbReference type="ARBA" id="ARBA00022692"/>
    </source>
</evidence>
<evidence type="ECO:0000256" key="11">
    <source>
        <dbReference type="ARBA" id="ARBA00023136"/>
    </source>
</evidence>
<feature type="transmembrane region" description="Helical" evidence="13">
    <location>
        <begin position="115"/>
        <end position="134"/>
    </location>
</feature>
<organism evidence="15">
    <name type="scientific">metagenome</name>
    <dbReference type="NCBI Taxonomy" id="256318"/>
    <lineage>
        <taxon>unclassified sequences</taxon>
        <taxon>metagenomes</taxon>
    </lineage>
</organism>
<dbReference type="CDD" id="cd00082">
    <property type="entry name" value="HisKA"/>
    <property type="match status" value="1"/>
</dbReference>
<feature type="transmembrane region" description="Helical" evidence="13">
    <location>
        <begin position="196"/>
        <end position="223"/>
    </location>
</feature>
<accession>A0A380T9A8</accession>
<evidence type="ECO:0000256" key="8">
    <source>
        <dbReference type="ARBA" id="ARBA00022777"/>
    </source>
</evidence>
<dbReference type="GO" id="GO:0000155">
    <property type="term" value="F:phosphorelay sensor kinase activity"/>
    <property type="evidence" value="ECO:0007669"/>
    <property type="project" value="InterPro"/>
</dbReference>
<dbReference type="PROSITE" id="PS50283">
    <property type="entry name" value="NA_SOLUT_SYMP_3"/>
    <property type="match status" value="1"/>
</dbReference>
<dbReference type="EC" id="2.7.13.3" evidence="4"/>
<dbReference type="InterPro" id="IPR001734">
    <property type="entry name" value="Na/solute_symporter"/>
</dbReference>
<evidence type="ECO:0000313" key="15">
    <source>
        <dbReference type="EMBL" id="SUS04795.1"/>
    </source>
</evidence>
<evidence type="ECO:0000256" key="1">
    <source>
        <dbReference type="ARBA" id="ARBA00000085"/>
    </source>
</evidence>
<dbReference type="PANTHER" id="PTHR43711">
    <property type="entry name" value="TWO-COMPONENT HISTIDINE KINASE"/>
    <property type="match status" value="1"/>
</dbReference>
<protein>
    <recommendedName>
        <fullName evidence="4">histidine kinase</fullName>
        <ecNumber evidence="4">2.7.13.3</ecNumber>
    </recommendedName>
</protein>
<evidence type="ECO:0000259" key="14">
    <source>
        <dbReference type="PROSITE" id="PS50109"/>
    </source>
</evidence>
<dbReference type="SMART" id="SM00388">
    <property type="entry name" value="HisKA"/>
    <property type="match status" value="1"/>
</dbReference>
<keyword evidence="7 13" id="KW-0812">Transmembrane</keyword>
<keyword evidence="10" id="KW-0902">Two-component regulatory system</keyword>
<evidence type="ECO:0000256" key="9">
    <source>
        <dbReference type="ARBA" id="ARBA00022989"/>
    </source>
</evidence>
<keyword evidence="5" id="KW-0597">Phosphoprotein</keyword>
<feature type="transmembrane region" description="Helical" evidence="13">
    <location>
        <begin position="36"/>
        <end position="56"/>
    </location>
</feature>
<evidence type="ECO:0000256" key="13">
    <source>
        <dbReference type="SAM" id="Phobius"/>
    </source>
</evidence>
<keyword evidence="12" id="KW-0175">Coiled coil</keyword>
<dbReference type="FunFam" id="3.30.565.10:FF:000006">
    <property type="entry name" value="Sensor histidine kinase WalK"/>
    <property type="match status" value="1"/>
</dbReference>
<evidence type="ECO:0000256" key="10">
    <source>
        <dbReference type="ARBA" id="ARBA00023012"/>
    </source>
</evidence>
<keyword evidence="8 15" id="KW-0418">Kinase</keyword>
<feature type="transmembrane region" description="Helical" evidence="13">
    <location>
        <begin position="508"/>
        <end position="525"/>
    </location>
</feature>
<feature type="transmembrane region" description="Helical" evidence="13">
    <location>
        <begin position="448"/>
        <end position="470"/>
    </location>
</feature>
<keyword evidence="9 13" id="KW-1133">Transmembrane helix</keyword>
<dbReference type="Gene3D" id="1.10.287.130">
    <property type="match status" value="1"/>
</dbReference>
<dbReference type="EMBL" id="UIDG01000055">
    <property type="protein sequence ID" value="SUS04795.1"/>
    <property type="molecule type" value="Genomic_DNA"/>
</dbReference>
<dbReference type="InterPro" id="IPR003594">
    <property type="entry name" value="HATPase_dom"/>
</dbReference>
<dbReference type="InterPro" id="IPR036097">
    <property type="entry name" value="HisK_dim/P_sf"/>
</dbReference>
<dbReference type="InterPro" id="IPR036890">
    <property type="entry name" value="HATPase_C_sf"/>
</dbReference>
<keyword evidence="11 13" id="KW-0472">Membrane</keyword>
<evidence type="ECO:0000256" key="6">
    <source>
        <dbReference type="ARBA" id="ARBA00022679"/>
    </source>
</evidence>
<feature type="transmembrane region" description="Helical" evidence="13">
    <location>
        <begin position="167"/>
        <end position="184"/>
    </location>
</feature>
<dbReference type="GO" id="GO:0016020">
    <property type="term" value="C:membrane"/>
    <property type="evidence" value="ECO:0007669"/>
    <property type="project" value="UniProtKB-SubCell"/>
</dbReference>
<feature type="transmembrane region" description="Helical" evidence="13">
    <location>
        <begin position="322"/>
        <end position="344"/>
    </location>
</feature>
<keyword evidence="6" id="KW-0808">Transferase</keyword>
<evidence type="ECO:0000256" key="12">
    <source>
        <dbReference type="SAM" id="Coils"/>
    </source>
</evidence>
<feature type="transmembrane region" description="Helical" evidence="13">
    <location>
        <begin position="68"/>
        <end position="87"/>
    </location>
</feature>
<feature type="domain" description="Histidine kinase" evidence="14">
    <location>
        <begin position="688"/>
        <end position="907"/>
    </location>
</feature>
<dbReference type="FunFam" id="1.10.287.130:FF:000001">
    <property type="entry name" value="Two-component sensor histidine kinase"/>
    <property type="match status" value="1"/>
</dbReference>
<dbReference type="SMART" id="SM00387">
    <property type="entry name" value="HATPase_c"/>
    <property type="match status" value="1"/>
</dbReference>
<comment type="catalytic activity">
    <reaction evidence="1">
        <text>ATP + protein L-histidine = ADP + protein N-phospho-L-histidine.</text>
        <dbReference type="EC" id="2.7.13.3"/>
    </reaction>
</comment>
<gene>
    <name evidence="15" type="ORF">DF3PB_1480004</name>
</gene>
<dbReference type="Pfam" id="PF00512">
    <property type="entry name" value="HisKA"/>
    <property type="match status" value="1"/>
</dbReference>
<feature type="transmembrane region" description="Helical" evidence="13">
    <location>
        <begin position="356"/>
        <end position="376"/>
    </location>
</feature>
<feature type="transmembrane region" description="Helical" evidence="13">
    <location>
        <begin position="286"/>
        <end position="310"/>
    </location>
</feature>
<evidence type="ECO:0000256" key="5">
    <source>
        <dbReference type="ARBA" id="ARBA00022553"/>
    </source>
</evidence>
<dbReference type="InterPro" id="IPR003661">
    <property type="entry name" value="HisK_dim/P_dom"/>
</dbReference>
<dbReference type="AlphaFoldDB" id="A0A380T9A8"/>
<feature type="transmembrane region" description="Helical" evidence="13">
    <location>
        <begin position="6"/>
        <end position="24"/>
    </location>
</feature>
<dbReference type="PROSITE" id="PS50109">
    <property type="entry name" value="HIS_KIN"/>
    <property type="match status" value="1"/>
</dbReference>
<dbReference type="InterPro" id="IPR004358">
    <property type="entry name" value="Sig_transdc_His_kin-like_C"/>
</dbReference>
<dbReference type="Gene3D" id="1.20.1730.10">
    <property type="entry name" value="Sodium/glucose cotransporter"/>
    <property type="match status" value="1"/>
</dbReference>
<dbReference type="Pfam" id="PF02518">
    <property type="entry name" value="HATPase_c"/>
    <property type="match status" value="1"/>
</dbReference>
<dbReference type="Gene3D" id="3.30.565.10">
    <property type="entry name" value="Histidine kinase-like ATPase, C-terminal domain"/>
    <property type="match status" value="1"/>
</dbReference>
<reference evidence="15" key="1">
    <citation type="submission" date="2018-07" db="EMBL/GenBank/DDBJ databases">
        <authorList>
            <person name="Quirk P.G."/>
            <person name="Krulwich T.A."/>
        </authorList>
    </citation>
    <scope>NUCLEOTIDE SEQUENCE</scope>
</reference>
<evidence type="ECO:0000256" key="2">
    <source>
        <dbReference type="ARBA" id="ARBA00004141"/>
    </source>
</evidence>